<feature type="signal peptide" evidence="2">
    <location>
        <begin position="1"/>
        <end position="22"/>
    </location>
</feature>
<feature type="chain" id="PRO_5039689718" description="Mannosyl-glycoprotein endo-beta-N-acetylglucosamidase-like domain-containing protein" evidence="2">
    <location>
        <begin position="23"/>
        <end position="318"/>
    </location>
</feature>
<dbReference type="InterPro" id="IPR051056">
    <property type="entry name" value="Glycosyl_Hydrolase_73"/>
</dbReference>
<gene>
    <name evidence="4" type="ORF">RF007C_05075</name>
</gene>
<evidence type="ECO:0000256" key="1">
    <source>
        <dbReference type="ARBA" id="ARBA00022801"/>
    </source>
</evidence>
<feature type="domain" description="Mannosyl-glycoprotein endo-beta-N-acetylglucosamidase-like" evidence="3">
    <location>
        <begin position="35"/>
        <end position="187"/>
    </location>
</feature>
<dbReference type="Proteomes" id="UP000019365">
    <property type="component" value="Unassembled WGS sequence"/>
</dbReference>
<comment type="caution">
    <text evidence="4">The sequence shown here is derived from an EMBL/GenBank/DDBJ whole genome shotgun (WGS) entry which is preliminary data.</text>
</comment>
<dbReference type="RefSeq" id="WP_037296458.1">
    <property type="nucleotide sequence ID" value="NZ_ATAX01000006.1"/>
</dbReference>
<dbReference type="PANTHER" id="PTHR33308:SF9">
    <property type="entry name" value="PEPTIDOGLYCAN HYDROLASE FLGJ"/>
    <property type="match status" value="1"/>
</dbReference>
<dbReference type="EMBL" id="ATAX01000006">
    <property type="protein sequence ID" value="EWM55045.1"/>
    <property type="molecule type" value="Genomic_DNA"/>
</dbReference>
<dbReference type="eggNOG" id="COG1705">
    <property type="taxonomic scope" value="Bacteria"/>
</dbReference>
<sequence>MLKRIIAAAMSAAICAAGAAAAGSSSVSTVRPINASAASESHEAFIESIGGCAVSYYQQYKIMPSMTIAQAILESGWGTSDKAQYHNYFGMKARSGYTGPKKLFDTWEVVNGQVVSAQAYFMIFSSRQAGIKGYYDFINVQRYENLKNETDYKASCRKIQQDGWATAPNYADRLIAVIEENDLTRFDVAAGIGSGSFESYTIRLEAGTRIYTTPESGVSNSQITVSTVYTIIEERTYNGRTYGKLKSGAGWVIIPAEYTFQEYQKSFPRGTKLYKAPGSGEVAMILTAAGTFTIVEEQTVSGVKFGKFKSGAGWAILN</sequence>
<proteinExistence type="predicted"/>
<dbReference type="Pfam" id="PF01832">
    <property type="entry name" value="Glucosaminidase"/>
    <property type="match status" value="1"/>
</dbReference>
<accession>W7V234</accession>
<dbReference type="SMART" id="SM00047">
    <property type="entry name" value="LYZ2"/>
    <property type="match status" value="1"/>
</dbReference>
<dbReference type="OrthoDB" id="1829189at2"/>
<dbReference type="Gene3D" id="1.10.530.10">
    <property type="match status" value="1"/>
</dbReference>
<evidence type="ECO:0000313" key="4">
    <source>
        <dbReference type="EMBL" id="EWM55045.1"/>
    </source>
</evidence>
<dbReference type="AlphaFoldDB" id="W7V234"/>
<dbReference type="InterPro" id="IPR002901">
    <property type="entry name" value="MGlyc_endo_b_GlcNAc-like_dom"/>
</dbReference>
<keyword evidence="2" id="KW-0732">Signal</keyword>
<reference evidence="4 5" key="1">
    <citation type="journal article" date="2014" name="PLoS ONE">
        <title>Rumen cellulosomics: divergent fiber-degrading strategies revealed by comparative genome-wide analysis of six ruminococcal strains.</title>
        <authorList>
            <person name="Dassa B."/>
            <person name="Borovok I."/>
            <person name="Ruimy-Israeli V."/>
            <person name="Lamed R."/>
            <person name="Flint H.J."/>
            <person name="Duncan S.H."/>
            <person name="Henrissat B."/>
            <person name="Coutinho P."/>
            <person name="Morrison M."/>
            <person name="Mosoni P."/>
            <person name="Yeoman C.J."/>
            <person name="White B.A."/>
            <person name="Bayer E.A."/>
        </authorList>
    </citation>
    <scope>NUCLEOTIDE SEQUENCE [LARGE SCALE GENOMIC DNA]</scope>
    <source>
        <strain evidence="4 5">007c</strain>
    </source>
</reference>
<evidence type="ECO:0000256" key="2">
    <source>
        <dbReference type="SAM" id="SignalP"/>
    </source>
</evidence>
<keyword evidence="1" id="KW-0378">Hydrolase</keyword>
<keyword evidence="5" id="KW-1185">Reference proteome</keyword>
<dbReference type="PATRIC" id="fig|1341157.4.peg.152"/>
<evidence type="ECO:0000313" key="5">
    <source>
        <dbReference type="Proteomes" id="UP000019365"/>
    </source>
</evidence>
<name>W7V234_RUMFL</name>
<dbReference type="GO" id="GO:0004040">
    <property type="term" value="F:amidase activity"/>
    <property type="evidence" value="ECO:0007669"/>
    <property type="project" value="InterPro"/>
</dbReference>
<organism evidence="4 5">
    <name type="scientific">Ruminococcus flavefaciens 007c</name>
    <dbReference type="NCBI Taxonomy" id="1341157"/>
    <lineage>
        <taxon>Bacteria</taxon>
        <taxon>Bacillati</taxon>
        <taxon>Bacillota</taxon>
        <taxon>Clostridia</taxon>
        <taxon>Eubacteriales</taxon>
        <taxon>Oscillospiraceae</taxon>
        <taxon>Ruminococcus</taxon>
    </lineage>
</organism>
<evidence type="ECO:0000259" key="3">
    <source>
        <dbReference type="SMART" id="SM00047"/>
    </source>
</evidence>
<dbReference type="PANTHER" id="PTHR33308">
    <property type="entry name" value="PEPTIDOGLYCAN HYDROLASE FLGJ"/>
    <property type="match status" value="1"/>
</dbReference>
<protein>
    <recommendedName>
        <fullName evidence="3">Mannosyl-glycoprotein endo-beta-N-acetylglucosamidase-like domain-containing protein</fullName>
    </recommendedName>
</protein>
<dbReference type="Gene3D" id="2.10.70.40">
    <property type="entry name" value="peptidoglycan hydrolase"/>
    <property type="match status" value="1"/>
</dbReference>